<dbReference type="SUPFAM" id="SSF160059">
    <property type="entry name" value="PriA/YqbF domain"/>
    <property type="match status" value="1"/>
</dbReference>
<protein>
    <recommendedName>
        <fullName evidence="4">DNA replication complex GINS protein SLD5</fullName>
    </recommendedName>
</protein>
<sequence>MASATTDGTASLELVNIAEGSSGGHECEEDEALTPAEVLAKLTIAWQNEICAPSLLPHGFDLLECMIDQVEGMEENMSRARQKNQLKLSLHKMELYRIGYIANDYMRKRLQKIEADAVTYLAEDMKRRGEGKEELLSEQERIFAEKYVRSQSSLLTKCALNRLPPALQRVPHSKMDLSHERVFLGVVEENVEDVSVPDMSDPLSELIVQLDNNSSHLMPYENVVQHLCNGQIRLL</sequence>
<dbReference type="OMA" id="VIPEMTD"/>
<evidence type="ECO:0000256" key="3">
    <source>
        <dbReference type="ARBA" id="ARBA00023242"/>
    </source>
</evidence>
<dbReference type="InterPro" id="IPR008591">
    <property type="entry name" value="GINS_Sld5"/>
</dbReference>
<dbReference type="EMBL" id="JPKZ01002305">
    <property type="protein sequence ID" value="KHN77399.1"/>
    <property type="molecule type" value="Genomic_DNA"/>
</dbReference>
<dbReference type="PANTHER" id="PTHR21206">
    <property type="entry name" value="SLD5 PROTEIN"/>
    <property type="match status" value="1"/>
</dbReference>
<dbReference type="EMBL" id="UYWY01019541">
    <property type="protein sequence ID" value="VDM38031.1"/>
    <property type="molecule type" value="Genomic_DNA"/>
</dbReference>
<dbReference type="CDD" id="cd11711">
    <property type="entry name" value="GINS_A_Sld5"/>
    <property type="match status" value="1"/>
</dbReference>
<proteinExistence type="inferred from homology"/>
<dbReference type="GO" id="GO:0000811">
    <property type="term" value="C:GINS complex"/>
    <property type="evidence" value="ECO:0007669"/>
    <property type="project" value="UniProtKB-UniRule"/>
</dbReference>
<dbReference type="GO" id="GO:0000727">
    <property type="term" value="P:double-strand break repair via break-induced replication"/>
    <property type="evidence" value="ECO:0007669"/>
    <property type="project" value="TreeGrafter"/>
</dbReference>
<comment type="similarity">
    <text evidence="4">Belongs to the GINS4/SLD5 family.</text>
</comment>
<dbReference type="AlphaFoldDB" id="A0A0B2V7A8"/>
<organism evidence="6 8">
    <name type="scientific">Toxocara canis</name>
    <name type="common">Canine roundworm</name>
    <dbReference type="NCBI Taxonomy" id="6265"/>
    <lineage>
        <taxon>Eukaryota</taxon>
        <taxon>Metazoa</taxon>
        <taxon>Ecdysozoa</taxon>
        <taxon>Nematoda</taxon>
        <taxon>Chromadorea</taxon>
        <taxon>Rhabditida</taxon>
        <taxon>Spirurina</taxon>
        <taxon>Ascaridomorpha</taxon>
        <taxon>Ascaridoidea</taxon>
        <taxon>Toxocaridae</taxon>
        <taxon>Toxocara</taxon>
    </lineage>
</organism>
<dbReference type="PANTHER" id="PTHR21206:SF0">
    <property type="entry name" value="DNA REPLICATION COMPLEX GINS PROTEIN SLD5"/>
    <property type="match status" value="1"/>
</dbReference>
<name>A0A0B2V7A8_TOXCA</name>
<evidence type="ECO:0000313" key="7">
    <source>
        <dbReference type="EMBL" id="VDM38031.1"/>
    </source>
</evidence>
<reference evidence="6 8" key="1">
    <citation type="submission" date="2014-11" db="EMBL/GenBank/DDBJ databases">
        <title>Genetic blueprint of the zoonotic pathogen Toxocara canis.</title>
        <authorList>
            <person name="Zhu X.-Q."/>
            <person name="Korhonen P.K."/>
            <person name="Cai H."/>
            <person name="Young N.D."/>
            <person name="Nejsum P."/>
            <person name="von Samson-Himmelstjerna G."/>
            <person name="Boag P.R."/>
            <person name="Tan P."/>
            <person name="Li Q."/>
            <person name="Min J."/>
            <person name="Yang Y."/>
            <person name="Wang X."/>
            <person name="Fang X."/>
            <person name="Hall R.S."/>
            <person name="Hofmann A."/>
            <person name="Sternberg P.W."/>
            <person name="Jex A.R."/>
            <person name="Gasser R.B."/>
        </authorList>
    </citation>
    <scope>NUCLEOTIDE SEQUENCE [LARGE SCALE GENOMIC DNA]</scope>
    <source>
        <strain evidence="6">PN_DK_2014</strain>
    </source>
</reference>
<dbReference type="Gene3D" id="1.20.58.1030">
    <property type="match status" value="1"/>
</dbReference>
<evidence type="ECO:0000313" key="6">
    <source>
        <dbReference type="EMBL" id="KHN77399.1"/>
    </source>
</evidence>
<dbReference type="Gene3D" id="3.40.5.60">
    <property type="match status" value="1"/>
</dbReference>
<evidence type="ECO:0000256" key="2">
    <source>
        <dbReference type="ARBA" id="ARBA00022705"/>
    </source>
</evidence>
<feature type="domain" description="GINS subunit" evidence="5">
    <location>
        <begin position="75"/>
        <end position="156"/>
    </location>
</feature>
<dbReference type="Pfam" id="PF05916">
    <property type="entry name" value="Sld5"/>
    <property type="match status" value="1"/>
</dbReference>
<dbReference type="STRING" id="6265.A0A0B2V7A8"/>
<dbReference type="GO" id="GO:0006261">
    <property type="term" value="P:DNA-templated DNA replication"/>
    <property type="evidence" value="ECO:0007669"/>
    <property type="project" value="InterPro"/>
</dbReference>
<keyword evidence="3 4" id="KW-0539">Nucleus</keyword>
<comment type="function">
    <text evidence="4">The GINS complex plays an essential role in the initiation of DNA replication.</text>
</comment>
<dbReference type="SUPFAM" id="SSF158573">
    <property type="entry name" value="GINS helical bundle-like"/>
    <property type="match status" value="1"/>
</dbReference>
<dbReference type="Proteomes" id="UP000031036">
    <property type="component" value="Unassembled WGS sequence"/>
</dbReference>
<keyword evidence="2 4" id="KW-0235">DNA replication</keyword>
<accession>A0A0B2V7A8</accession>
<comment type="subcellular location">
    <subcellularLocation>
        <location evidence="1 4">Nucleus</location>
    </subcellularLocation>
</comment>
<reference evidence="7" key="2">
    <citation type="submission" date="2018-11" db="EMBL/GenBank/DDBJ databases">
        <authorList>
            <consortium name="Pathogen Informatics"/>
        </authorList>
    </citation>
    <scope>NUCLEOTIDE SEQUENCE [LARGE SCALE GENOMIC DNA]</scope>
</reference>
<dbReference type="InterPro" id="IPR021151">
    <property type="entry name" value="GINS_A"/>
</dbReference>
<dbReference type="OrthoDB" id="338231at2759"/>
<evidence type="ECO:0000313" key="8">
    <source>
        <dbReference type="Proteomes" id="UP000031036"/>
    </source>
</evidence>
<gene>
    <name evidence="6" type="primary">Gins4</name>
    <name evidence="6" type="ORF">Tcan_04931</name>
    <name evidence="7" type="ORF">TCNE_LOCUS6710</name>
</gene>
<keyword evidence="8" id="KW-1185">Reference proteome</keyword>
<dbReference type="InterPro" id="IPR038749">
    <property type="entry name" value="Sld5_GINS_A"/>
</dbReference>
<dbReference type="PIRSF" id="PIRSF007764">
    <property type="entry name" value="Sld5"/>
    <property type="match status" value="1"/>
</dbReference>
<evidence type="ECO:0000259" key="5">
    <source>
        <dbReference type="Pfam" id="PF05916"/>
    </source>
</evidence>
<dbReference type="InterPro" id="IPR036224">
    <property type="entry name" value="GINS_bundle-like_dom_sf"/>
</dbReference>
<evidence type="ECO:0000256" key="4">
    <source>
        <dbReference type="PIRNR" id="PIRNR007764"/>
    </source>
</evidence>
<evidence type="ECO:0000256" key="1">
    <source>
        <dbReference type="ARBA" id="ARBA00004123"/>
    </source>
</evidence>